<evidence type="ECO:0000256" key="10">
    <source>
        <dbReference type="ARBA" id="ARBA00047936"/>
    </source>
</evidence>
<evidence type="ECO:0000256" key="4">
    <source>
        <dbReference type="ARBA" id="ARBA00022741"/>
    </source>
</evidence>
<evidence type="ECO:0000256" key="14">
    <source>
        <dbReference type="ARBA" id="ARBA00061029"/>
    </source>
</evidence>
<protein>
    <recommendedName>
        <fullName evidence="9">Molybdate/tungstate import ATP-binding protein WtpC</fullName>
        <ecNumber evidence="8">7.3.2.6</ecNumber>
        <ecNumber evidence="16">7.5.2.13</ecNumber>
    </recommendedName>
</protein>
<comment type="similarity">
    <text evidence="6">Belongs to the ABC transporter superfamily. Sulfate/tungstate importer (TC 3.A.1.6) family.</text>
</comment>
<evidence type="ECO:0000256" key="5">
    <source>
        <dbReference type="ARBA" id="ARBA00022840"/>
    </source>
</evidence>
<dbReference type="GO" id="GO:0016887">
    <property type="term" value="F:ATP hydrolysis activity"/>
    <property type="evidence" value="ECO:0007669"/>
    <property type="project" value="InterPro"/>
</dbReference>
<evidence type="ECO:0000256" key="7">
    <source>
        <dbReference type="ARBA" id="ARBA00038781"/>
    </source>
</evidence>
<dbReference type="InterPro" id="IPR003593">
    <property type="entry name" value="AAA+_ATPase"/>
</dbReference>
<dbReference type="Pfam" id="PF08402">
    <property type="entry name" value="TOBE_2"/>
    <property type="match status" value="1"/>
</dbReference>
<evidence type="ECO:0000259" key="17">
    <source>
        <dbReference type="PROSITE" id="PS50893"/>
    </source>
</evidence>
<dbReference type="Pfam" id="PF00005">
    <property type="entry name" value="ABC_tran"/>
    <property type="match status" value="1"/>
</dbReference>
<evidence type="ECO:0000256" key="13">
    <source>
        <dbReference type="ARBA" id="ARBA00053454"/>
    </source>
</evidence>
<dbReference type="GeneID" id="43837918"/>
<dbReference type="InterPro" id="IPR017871">
    <property type="entry name" value="ABC_transporter-like_CS"/>
</dbReference>
<dbReference type="EC" id="7.3.2.6" evidence="8"/>
<evidence type="ECO:0000256" key="3">
    <source>
        <dbReference type="ARBA" id="ARBA00022505"/>
    </source>
</evidence>
<evidence type="ECO:0000256" key="1">
    <source>
        <dbReference type="ARBA" id="ARBA00004202"/>
    </source>
</evidence>
<keyword evidence="4" id="KW-0547">Nucleotide-binding</keyword>
<dbReference type="OrthoDB" id="18368at2157"/>
<keyword evidence="2" id="KW-0813">Transport</keyword>
<keyword evidence="5 18" id="KW-0067">ATP-binding</keyword>
<dbReference type="InterPro" id="IPR003439">
    <property type="entry name" value="ABC_transporter-like_ATP-bd"/>
</dbReference>
<keyword evidence="3" id="KW-0500">Molybdenum</keyword>
<organism evidence="18 19">
    <name type="scientific">Halopenitus persicus</name>
    <dbReference type="NCBI Taxonomy" id="1048396"/>
    <lineage>
        <taxon>Archaea</taxon>
        <taxon>Methanobacteriati</taxon>
        <taxon>Methanobacteriota</taxon>
        <taxon>Stenosarchaea group</taxon>
        <taxon>Halobacteria</taxon>
        <taxon>Halobacteriales</taxon>
        <taxon>Haloferacaceae</taxon>
        <taxon>Halopenitus</taxon>
    </lineage>
</organism>
<dbReference type="PANTHER" id="PTHR42781:SF4">
    <property type="entry name" value="SPERMIDINE_PUTRESCINE IMPORT ATP-BINDING PROTEIN POTA"/>
    <property type="match status" value="1"/>
</dbReference>
<sequence length="343" mass="37629">MAAALTVDGVMKRFGDVVACDDVSFELEQGEFFSLLGPSGSGKTTTLRIVSGFETQNDGTVHIDGEVVNDVPPNERDVNLVFQELALFSHLTVRENLAFGLKRDGVDAETIDARVAEYLELVDLEGYEDRDVRDMSGGQQQRVALARALIKEPPIVLLDEPLASLDRKLRKELRVELARIQSETGVTFFYVTHDQESAMSMSDRLAIMRDGKIQQIGTPEEVYDEPANPFVADFIGDANVFAGRIGVEDGVATLTDGDLSVPLPGVDAVGEATVVVRPEQVRLREPDADGLPVRITNKEYHGSYTQYIASTADDRQIQIESDETDYEIGDEASVTVADARVFQ</sequence>
<dbReference type="PROSITE" id="PS50893">
    <property type="entry name" value="ABC_TRANSPORTER_2"/>
    <property type="match status" value="1"/>
</dbReference>
<dbReference type="Proteomes" id="UP000199079">
    <property type="component" value="Unassembled WGS sequence"/>
</dbReference>
<dbReference type="GO" id="GO:0005524">
    <property type="term" value="F:ATP binding"/>
    <property type="evidence" value="ECO:0007669"/>
    <property type="project" value="UniProtKB-KW"/>
</dbReference>
<dbReference type="SUPFAM" id="SSF50331">
    <property type="entry name" value="MOP-like"/>
    <property type="match status" value="1"/>
</dbReference>
<dbReference type="SUPFAM" id="SSF52540">
    <property type="entry name" value="P-loop containing nucleoside triphosphate hydrolases"/>
    <property type="match status" value="1"/>
</dbReference>
<reference evidence="19" key="1">
    <citation type="submission" date="2016-10" db="EMBL/GenBank/DDBJ databases">
        <authorList>
            <person name="Varghese N."/>
            <person name="Submissions S."/>
        </authorList>
    </citation>
    <scope>NUCLEOTIDE SEQUENCE [LARGE SCALE GENOMIC DNA]</scope>
    <source>
        <strain evidence="19">DC30,IBRC 10041,KCTC 4046</strain>
    </source>
</reference>
<evidence type="ECO:0000313" key="19">
    <source>
        <dbReference type="Proteomes" id="UP000199079"/>
    </source>
</evidence>
<dbReference type="Gene3D" id="3.40.50.300">
    <property type="entry name" value="P-loop containing nucleotide triphosphate hydrolases"/>
    <property type="match status" value="1"/>
</dbReference>
<dbReference type="GO" id="GO:1901238">
    <property type="term" value="F:ABC-type tungstate transporter activity"/>
    <property type="evidence" value="ECO:0007669"/>
    <property type="project" value="UniProtKB-EC"/>
</dbReference>
<dbReference type="EC" id="7.5.2.13" evidence="16"/>
<comment type="catalytic activity">
    <reaction evidence="11">
        <text>D-xylose(out) + ATP + H2O = D-xylose(in) + ADP + phosphate + H(+)</text>
        <dbReference type="Rhea" id="RHEA:29899"/>
        <dbReference type="ChEBI" id="CHEBI:15377"/>
        <dbReference type="ChEBI" id="CHEBI:15378"/>
        <dbReference type="ChEBI" id="CHEBI:30616"/>
        <dbReference type="ChEBI" id="CHEBI:43474"/>
        <dbReference type="ChEBI" id="CHEBI:53455"/>
        <dbReference type="ChEBI" id="CHEBI:456216"/>
        <dbReference type="EC" id="7.5.2.13"/>
    </reaction>
    <physiologicalReaction direction="left-to-right" evidence="11">
        <dbReference type="Rhea" id="RHEA:29900"/>
    </physiologicalReaction>
</comment>
<evidence type="ECO:0000256" key="2">
    <source>
        <dbReference type="ARBA" id="ARBA00022448"/>
    </source>
</evidence>
<dbReference type="InterPro" id="IPR027417">
    <property type="entry name" value="P-loop_NTPase"/>
</dbReference>
<comment type="subcellular location">
    <subcellularLocation>
        <location evidence="1">Cell membrane</location>
        <topology evidence="1">Peripheral membrane protein</topology>
    </subcellularLocation>
</comment>
<evidence type="ECO:0000256" key="12">
    <source>
        <dbReference type="ARBA" id="ARBA00051890"/>
    </source>
</evidence>
<gene>
    <name evidence="18" type="ORF">SAMN05216564_103199</name>
</gene>
<keyword evidence="19" id="KW-1185">Reference proteome</keyword>
<evidence type="ECO:0000256" key="11">
    <source>
        <dbReference type="ARBA" id="ARBA00050355"/>
    </source>
</evidence>
<feature type="domain" description="ABC transporter" evidence="17">
    <location>
        <begin position="5"/>
        <end position="235"/>
    </location>
</feature>
<dbReference type="RefSeq" id="WP_039401730.1">
    <property type="nucleotide sequence ID" value="NZ_FNPC01000003.1"/>
</dbReference>
<comment type="subunit">
    <text evidence="15">The complex is composed of two ATP-binding proteins (XacJ and XacK), two transmembrane proteins (XacH and XacI) and a solute-binding protein (XacG).</text>
</comment>
<comment type="catalytic activity">
    <reaction evidence="12">
        <text>L-arabinose(out) + ATP + H2O = L-arabinose(in) + ADP + phosphate + H(+)</text>
        <dbReference type="Rhea" id="RHEA:30007"/>
        <dbReference type="ChEBI" id="CHEBI:15377"/>
        <dbReference type="ChEBI" id="CHEBI:15378"/>
        <dbReference type="ChEBI" id="CHEBI:17535"/>
        <dbReference type="ChEBI" id="CHEBI:30616"/>
        <dbReference type="ChEBI" id="CHEBI:43474"/>
        <dbReference type="ChEBI" id="CHEBI:456216"/>
        <dbReference type="EC" id="7.5.2.13"/>
    </reaction>
    <physiologicalReaction direction="left-to-right" evidence="12">
        <dbReference type="Rhea" id="RHEA:30008"/>
    </physiologicalReaction>
</comment>
<dbReference type="AlphaFoldDB" id="A0A1H3HAX7"/>
<dbReference type="SMART" id="SM00382">
    <property type="entry name" value="AAA"/>
    <property type="match status" value="1"/>
</dbReference>
<dbReference type="InterPro" id="IPR050093">
    <property type="entry name" value="ABC_SmlMolc_Importer"/>
</dbReference>
<proteinExistence type="inferred from homology"/>
<dbReference type="InterPro" id="IPR008995">
    <property type="entry name" value="Mo/tungstate-bd_C_term_dom"/>
</dbReference>
<evidence type="ECO:0000256" key="15">
    <source>
        <dbReference type="ARBA" id="ARBA00065962"/>
    </source>
</evidence>
<dbReference type="EMBL" id="FNPC01000003">
    <property type="protein sequence ID" value="SDY12631.1"/>
    <property type="molecule type" value="Genomic_DNA"/>
</dbReference>
<comment type="catalytic activity">
    <reaction evidence="10">
        <text>tungstate(in) + ATP + H2O = tungstate(out) + ADP + phosphate + H(+)</text>
        <dbReference type="Rhea" id="RHEA:35027"/>
        <dbReference type="ChEBI" id="CHEBI:15377"/>
        <dbReference type="ChEBI" id="CHEBI:15378"/>
        <dbReference type="ChEBI" id="CHEBI:30616"/>
        <dbReference type="ChEBI" id="CHEBI:43474"/>
        <dbReference type="ChEBI" id="CHEBI:46502"/>
        <dbReference type="ChEBI" id="CHEBI:456216"/>
        <dbReference type="EC" id="7.3.2.6"/>
    </reaction>
</comment>
<comment type="similarity">
    <text evidence="14">Belongs to the ABC transporter superfamily. Carbohydrate uptake transporter-1 (CUT1) (TC 3.A.1.1) family.</text>
</comment>
<dbReference type="PROSITE" id="PS00211">
    <property type="entry name" value="ABC_TRANSPORTER_1"/>
    <property type="match status" value="1"/>
</dbReference>
<name>A0A1H3HAX7_9EURY</name>
<dbReference type="FunFam" id="3.40.50.300:FF:000042">
    <property type="entry name" value="Maltose/maltodextrin ABC transporter, ATP-binding protein"/>
    <property type="match status" value="1"/>
</dbReference>
<evidence type="ECO:0000256" key="6">
    <source>
        <dbReference type="ARBA" id="ARBA00038307"/>
    </source>
</evidence>
<comment type="subunit">
    <text evidence="7">The complex is composed of two ATP-binding proteins (WtpC), two transmembrane proteins (WtpB) and a solute-binding protein (WtpA).</text>
</comment>
<evidence type="ECO:0000313" key="18">
    <source>
        <dbReference type="EMBL" id="SDY12631.1"/>
    </source>
</evidence>
<evidence type="ECO:0000256" key="9">
    <source>
        <dbReference type="ARBA" id="ARBA00041133"/>
    </source>
</evidence>
<dbReference type="Gene3D" id="2.40.50.100">
    <property type="match status" value="1"/>
</dbReference>
<evidence type="ECO:0000256" key="16">
    <source>
        <dbReference type="ARBA" id="ARBA00066315"/>
    </source>
</evidence>
<dbReference type="GO" id="GO:0043190">
    <property type="term" value="C:ATP-binding cassette (ABC) transporter complex"/>
    <property type="evidence" value="ECO:0007669"/>
    <property type="project" value="InterPro"/>
</dbReference>
<dbReference type="InterPro" id="IPR013611">
    <property type="entry name" value="Transp-assoc_OB_typ2"/>
</dbReference>
<dbReference type="PANTHER" id="PTHR42781">
    <property type="entry name" value="SPERMIDINE/PUTRESCINE IMPORT ATP-BINDING PROTEIN POTA"/>
    <property type="match status" value="1"/>
</dbReference>
<evidence type="ECO:0000256" key="8">
    <source>
        <dbReference type="ARBA" id="ARBA00039025"/>
    </source>
</evidence>
<accession>A0A1H3HAX7</accession>
<comment type="function">
    <text evidence="13">Part of the ABC transporter complex XacGHIJK involved in the uptake of xylose and arabinose. Responsible for energy coupling to the transport system.</text>
</comment>